<evidence type="ECO:0000256" key="3">
    <source>
        <dbReference type="RuleBase" id="RU368051"/>
    </source>
</evidence>
<sequence length="86" mass="10118">MRLLSANAKWSSWRLAGLSKIVRARYEKGVLKPLEEIGLREGEEVLIKIERLEERERIIEEYKGFMGDISEEELEELIEEAELEKL</sequence>
<dbReference type="Pfam" id="PF01954">
    <property type="entry name" value="AF2212-like"/>
    <property type="match status" value="1"/>
</dbReference>
<comment type="caution">
    <text evidence="4">The sequence shown here is derived from an EMBL/GenBank/DDBJ whole genome shotgun (WGS) entry which is preliminary data.</text>
</comment>
<dbReference type="AlphaFoldDB" id="A0A401H9C8"/>
<dbReference type="Gene3D" id="4.10.1150.10">
    <property type="entry name" value="AF2212/PG0164-like"/>
    <property type="match status" value="1"/>
</dbReference>
<evidence type="ECO:0000256" key="1">
    <source>
        <dbReference type="ARBA" id="ARBA00006615"/>
    </source>
</evidence>
<evidence type="ECO:0000313" key="5">
    <source>
        <dbReference type="Proteomes" id="UP000291213"/>
    </source>
</evidence>
<accession>A0A401H9C8</accession>
<dbReference type="SUPFAM" id="SSF141694">
    <property type="entry name" value="AF2212/PG0164-like"/>
    <property type="match status" value="1"/>
</dbReference>
<comment type="similarity">
    <text evidence="1 3">Belongs to the UPF0165 family.</text>
</comment>
<evidence type="ECO:0000313" key="4">
    <source>
        <dbReference type="EMBL" id="GBF09066.1"/>
    </source>
</evidence>
<dbReference type="InterPro" id="IPR024069">
    <property type="entry name" value="AF2212-like_dom_sf"/>
</dbReference>
<dbReference type="EMBL" id="BDMD01000040">
    <property type="protein sequence ID" value="GBF09066.1"/>
    <property type="molecule type" value="Genomic_DNA"/>
</dbReference>
<protein>
    <recommendedName>
        <fullName evidence="3">Antitoxin</fullName>
    </recommendedName>
</protein>
<evidence type="ECO:0000256" key="2">
    <source>
        <dbReference type="ARBA" id="ARBA00022649"/>
    </source>
</evidence>
<name>A0A401H9C8_AERPX</name>
<reference evidence="4 5" key="1">
    <citation type="submission" date="2017-02" db="EMBL/GenBank/DDBJ databases">
        <title>isolation and characterization of a novel temperate virus Aeropyrum globular virus 1 infecting hyperthermophilic archaeon Aeropyrum.</title>
        <authorList>
            <person name="Yumiya M."/>
            <person name="Yoshida T."/>
            <person name="Sako Y."/>
        </authorList>
    </citation>
    <scope>NUCLEOTIDE SEQUENCE [LARGE SCALE GENOMIC DNA]</scope>
    <source>
        <strain evidence="4 5">YK1-12-2013</strain>
    </source>
</reference>
<proteinExistence type="inferred from homology"/>
<organism evidence="4 5">
    <name type="scientific">Aeropyrum pernix</name>
    <dbReference type="NCBI Taxonomy" id="56636"/>
    <lineage>
        <taxon>Archaea</taxon>
        <taxon>Thermoproteota</taxon>
        <taxon>Thermoprotei</taxon>
        <taxon>Desulfurococcales</taxon>
        <taxon>Desulfurococcaceae</taxon>
        <taxon>Aeropyrum</taxon>
    </lineage>
</organism>
<gene>
    <name evidence="4" type="ORF">apy_07910</name>
</gene>
<comment type="function">
    <text evidence="3">Antitoxin component of a type II toxin-antitoxin (TA) system.</text>
</comment>
<dbReference type="Proteomes" id="UP000291213">
    <property type="component" value="Unassembled WGS sequence"/>
</dbReference>
<dbReference type="InterPro" id="IPR008203">
    <property type="entry name" value="AF2212-like"/>
</dbReference>
<keyword evidence="2 3" id="KW-1277">Toxin-antitoxin system</keyword>